<sequence>MALYLIRKAIAFPSIRNSGFLTRLRGFCSGVPPTVNKEDIKPTNYSSKFHLSPLFNDGFYRLDSYHIELVDDETWRVSSGIAHAYKGFDGEMGTLPSTQLVDRRVVNGSHIIEDDQDFDDIDNMRIRGNLFYKIDRGSKEFEEYAYDFHRKKGPNNRDDRKESKNKESLHKKDDPKESKRVEKSNVRLLEDAKNGSVGNILDKVEVCSVETKKKVRTPTFNQLTGPYHEPFCLDIYISKASVRACIIHRATSKVVAVAHSISKDMKFDIGSTRNASACAAVGSVLAQRALDDDIHDVIYTPRKGDRIEGKLQIVLQSIIDNGVNVKVKLKQRRPKKAALMNHCPCCQGMVKLRVILLTFSKSVEMVETLIAELFVVKESRLIFLSSRSKGPHKLEYNATVVAS</sequence>
<evidence type="ECO:0000256" key="2">
    <source>
        <dbReference type="ARBA" id="ARBA00022980"/>
    </source>
</evidence>
<dbReference type="EMBL" id="VEPZ02001005">
    <property type="protein sequence ID" value="KAE8702873.1"/>
    <property type="molecule type" value="Genomic_DNA"/>
</dbReference>
<dbReference type="AlphaFoldDB" id="A0A6A3AGF6"/>
<evidence type="ECO:0000313" key="6">
    <source>
        <dbReference type="Proteomes" id="UP000436088"/>
    </source>
</evidence>
<evidence type="ECO:0000256" key="1">
    <source>
        <dbReference type="ARBA" id="ARBA00007116"/>
    </source>
</evidence>
<dbReference type="GO" id="GO:0006412">
    <property type="term" value="P:translation"/>
    <property type="evidence" value="ECO:0007669"/>
    <property type="project" value="InterPro"/>
</dbReference>
<keyword evidence="3" id="KW-0687">Ribonucleoprotein</keyword>
<dbReference type="Pfam" id="PF00861">
    <property type="entry name" value="Ribosomal_L18p"/>
    <property type="match status" value="1"/>
</dbReference>
<dbReference type="PANTHER" id="PTHR12899:SF7">
    <property type="entry name" value="EXPRESSED PROTEIN"/>
    <property type="match status" value="1"/>
</dbReference>
<evidence type="ECO:0000256" key="4">
    <source>
        <dbReference type="SAM" id="MobiDB-lite"/>
    </source>
</evidence>
<dbReference type="GO" id="GO:1990904">
    <property type="term" value="C:ribonucleoprotein complex"/>
    <property type="evidence" value="ECO:0007669"/>
    <property type="project" value="UniProtKB-KW"/>
</dbReference>
<dbReference type="InterPro" id="IPR005484">
    <property type="entry name" value="Ribosomal_uL18_bac/plant/anim"/>
</dbReference>
<keyword evidence="6" id="KW-1185">Reference proteome</keyword>
<dbReference type="GO" id="GO:0005840">
    <property type="term" value="C:ribosome"/>
    <property type="evidence" value="ECO:0007669"/>
    <property type="project" value="UniProtKB-KW"/>
</dbReference>
<evidence type="ECO:0000313" key="5">
    <source>
        <dbReference type="EMBL" id="KAE8702873.1"/>
    </source>
</evidence>
<dbReference type="InterPro" id="IPR057268">
    <property type="entry name" value="Ribosomal_L18"/>
</dbReference>
<comment type="caution">
    <text evidence="5">The sequence shown here is derived from an EMBL/GenBank/DDBJ whole genome shotgun (WGS) entry which is preliminary data.</text>
</comment>
<dbReference type="SUPFAM" id="SSF53137">
    <property type="entry name" value="Translational machinery components"/>
    <property type="match status" value="1"/>
</dbReference>
<comment type="similarity">
    <text evidence="1">Belongs to the universal ribosomal protein uL18 family.</text>
</comment>
<keyword evidence="2" id="KW-0689">Ribosomal protein</keyword>
<dbReference type="GO" id="GO:0003735">
    <property type="term" value="F:structural constituent of ribosome"/>
    <property type="evidence" value="ECO:0007669"/>
    <property type="project" value="InterPro"/>
</dbReference>
<dbReference type="Proteomes" id="UP000436088">
    <property type="component" value="Unassembled WGS sequence"/>
</dbReference>
<reference evidence="5" key="1">
    <citation type="submission" date="2019-09" db="EMBL/GenBank/DDBJ databases">
        <title>Draft genome information of white flower Hibiscus syriacus.</title>
        <authorList>
            <person name="Kim Y.-M."/>
        </authorList>
    </citation>
    <scope>NUCLEOTIDE SEQUENCE [LARGE SCALE GENOMIC DNA]</scope>
    <source>
        <strain evidence="5">YM2019G1</strain>
    </source>
</reference>
<organism evidence="5 6">
    <name type="scientific">Hibiscus syriacus</name>
    <name type="common">Rose of Sharon</name>
    <dbReference type="NCBI Taxonomy" id="106335"/>
    <lineage>
        <taxon>Eukaryota</taxon>
        <taxon>Viridiplantae</taxon>
        <taxon>Streptophyta</taxon>
        <taxon>Embryophyta</taxon>
        <taxon>Tracheophyta</taxon>
        <taxon>Spermatophyta</taxon>
        <taxon>Magnoliopsida</taxon>
        <taxon>eudicotyledons</taxon>
        <taxon>Gunneridae</taxon>
        <taxon>Pentapetalae</taxon>
        <taxon>rosids</taxon>
        <taxon>malvids</taxon>
        <taxon>Malvales</taxon>
        <taxon>Malvaceae</taxon>
        <taxon>Malvoideae</taxon>
        <taxon>Hibiscus</taxon>
    </lineage>
</organism>
<gene>
    <name evidence="5" type="ORF">F3Y22_tig00110480pilonHSYRG00043</name>
</gene>
<dbReference type="PANTHER" id="PTHR12899">
    <property type="entry name" value="39S RIBOSOMAL PROTEIN L18, MITOCHONDRIAL"/>
    <property type="match status" value="1"/>
</dbReference>
<dbReference type="CDD" id="cd00432">
    <property type="entry name" value="Ribosomal_L18_L5e"/>
    <property type="match status" value="1"/>
</dbReference>
<feature type="region of interest" description="Disordered" evidence="4">
    <location>
        <begin position="152"/>
        <end position="187"/>
    </location>
</feature>
<feature type="compositionally biased region" description="Basic and acidic residues" evidence="4">
    <location>
        <begin position="155"/>
        <end position="187"/>
    </location>
</feature>
<evidence type="ECO:0000256" key="3">
    <source>
        <dbReference type="ARBA" id="ARBA00023274"/>
    </source>
</evidence>
<dbReference type="FunFam" id="3.30.420.100:FF:000009">
    <property type="entry name" value="uncharacterized protein LOC106777373 isoform X2"/>
    <property type="match status" value="1"/>
</dbReference>
<dbReference type="GO" id="GO:0008097">
    <property type="term" value="F:5S rRNA binding"/>
    <property type="evidence" value="ECO:0007669"/>
    <property type="project" value="TreeGrafter"/>
</dbReference>
<accession>A0A6A3AGF6</accession>
<protein>
    <submittedName>
        <fullName evidence="5">Ferredoxin-3</fullName>
    </submittedName>
</protein>
<proteinExistence type="inferred from homology"/>
<dbReference type="Gene3D" id="3.30.420.100">
    <property type="match status" value="1"/>
</dbReference>
<name>A0A6A3AGF6_HIBSY</name>